<comment type="subcellular location">
    <subcellularLocation>
        <location evidence="1">Cell outer membrane</location>
    </subcellularLocation>
</comment>
<reference evidence="9 10" key="1">
    <citation type="submission" date="2020-03" db="EMBL/GenBank/DDBJ databases">
        <title>Genomic analysis of Bacteroides faecium CBA7301.</title>
        <authorList>
            <person name="Kim J."/>
            <person name="Roh S.W."/>
        </authorList>
    </citation>
    <scope>NUCLEOTIDE SEQUENCE [LARGE SCALE GENOMIC DNA]</scope>
    <source>
        <strain evidence="9 10">CBA7301</strain>
    </source>
</reference>
<evidence type="ECO:0000256" key="2">
    <source>
        <dbReference type="ARBA" id="ARBA00006275"/>
    </source>
</evidence>
<feature type="domain" description="RagB/SusD" evidence="7">
    <location>
        <begin position="356"/>
        <end position="450"/>
    </location>
</feature>
<dbReference type="RefSeq" id="WP_167960855.1">
    <property type="nucleotide sequence ID" value="NZ_CP050831.1"/>
</dbReference>
<comment type="similarity">
    <text evidence="2">Belongs to the SusD family.</text>
</comment>
<dbReference type="AlphaFoldDB" id="A0A6H0KKL7"/>
<protein>
    <submittedName>
        <fullName evidence="9">RagB/SusD family nutrient uptake outer membrane protein</fullName>
    </submittedName>
</protein>
<evidence type="ECO:0000256" key="6">
    <source>
        <dbReference type="SAM" id="SignalP"/>
    </source>
</evidence>
<dbReference type="Pfam" id="PF07980">
    <property type="entry name" value="SusD_RagB"/>
    <property type="match status" value="1"/>
</dbReference>
<evidence type="ECO:0000256" key="5">
    <source>
        <dbReference type="ARBA" id="ARBA00023237"/>
    </source>
</evidence>
<feature type="domain" description="SusD-like N-terminal" evidence="8">
    <location>
        <begin position="21"/>
        <end position="211"/>
    </location>
</feature>
<dbReference type="PROSITE" id="PS51257">
    <property type="entry name" value="PROKAR_LIPOPROTEIN"/>
    <property type="match status" value="1"/>
</dbReference>
<dbReference type="InterPro" id="IPR011990">
    <property type="entry name" value="TPR-like_helical_dom_sf"/>
</dbReference>
<evidence type="ECO:0000259" key="7">
    <source>
        <dbReference type="Pfam" id="PF07980"/>
    </source>
</evidence>
<dbReference type="Pfam" id="PF14322">
    <property type="entry name" value="SusD-like_3"/>
    <property type="match status" value="1"/>
</dbReference>
<evidence type="ECO:0000313" key="9">
    <source>
        <dbReference type="EMBL" id="QIU93581.1"/>
    </source>
</evidence>
<dbReference type="InterPro" id="IPR012944">
    <property type="entry name" value="SusD_RagB_dom"/>
</dbReference>
<keyword evidence="5" id="KW-0998">Cell outer membrane</keyword>
<organism evidence="9 10">
    <name type="scientific">Bacteroides faecium</name>
    <dbReference type="NCBI Taxonomy" id="2715212"/>
    <lineage>
        <taxon>Bacteria</taxon>
        <taxon>Pseudomonadati</taxon>
        <taxon>Bacteroidota</taxon>
        <taxon>Bacteroidia</taxon>
        <taxon>Bacteroidales</taxon>
        <taxon>Bacteroidaceae</taxon>
        <taxon>Bacteroides</taxon>
    </lineage>
</organism>
<dbReference type="GO" id="GO:0009279">
    <property type="term" value="C:cell outer membrane"/>
    <property type="evidence" value="ECO:0007669"/>
    <property type="project" value="UniProtKB-SubCell"/>
</dbReference>
<name>A0A6H0KKL7_9BACE</name>
<evidence type="ECO:0000256" key="3">
    <source>
        <dbReference type="ARBA" id="ARBA00022729"/>
    </source>
</evidence>
<dbReference type="KEGG" id="bfc:BacF7301_05175"/>
<feature type="chain" id="PRO_5026252619" evidence="6">
    <location>
        <begin position="23"/>
        <end position="483"/>
    </location>
</feature>
<keyword evidence="10" id="KW-1185">Reference proteome</keyword>
<dbReference type="InterPro" id="IPR033985">
    <property type="entry name" value="SusD-like_N"/>
</dbReference>
<keyword evidence="3 6" id="KW-0732">Signal</keyword>
<proteinExistence type="inferred from homology"/>
<dbReference type="Proteomes" id="UP000501780">
    <property type="component" value="Chromosome"/>
</dbReference>
<dbReference type="EMBL" id="CP050831">
    <property type="protein sequence ID" value="QIU93581.1"/>
    <property type="molecule type" value="Genomic_DNA"/>
</dbReference>
<feature type="signal peptide" evidence="6">
    <location>
        <begin position="1"/>
        <end position="22"/>
    </location>
</feature>
<sequence>MKKIINISVCCLLLLATSCSDWLDVNPKNNIKEEELFSTEQGFKEALTGIYMAMCDVSLYGRQLTYGFMDILAQRYDTQSDTETLDYTRTDWYTFPSNQTENYTNKFWGGHYNIIANINNFLTNLETKGNVVTSDGYRDIMKGEMLGLRSFLYFDLLRMFGPVYKDNPSSPTLPYRTEFDRSIVRLMPASELVDNLIATLKEAERLLENDPMNISFPTAGSYEEGLDPFLDYRFNRMNKFAVKAVLARVYLYKGDAQSKVLAADYADQVIKASKGNSHLFTLVTDNATDPVCSTELIFALSMDSEKYDDQIDLDFKAGMTNAYFIKNRDRVYELFDTEADGYNDMRMKEGQGFTISNTGSYILKFRQTGLFSPAIENLMPLIRLPEMYYILAECTADLSESAETLSTVRSARGLSNIEVFAGEDEKMKEIEKEYRKELYGEGQLWYFYKRLGYKTFQFCPVNNMTESNYRFPIPDDEKALGGI</sequence>
<evidence type="ECO:0000256" key="4">
    <source>
        <dbReference type="ARBA" id="ARBA00023136"/>
    </source>
</evidence>
<evidence type="ECO:0000259" key="8">
    <source>
        <dbReference type="Pfam" id="PF14322"/>
    </source>
</evidence>
<accession>A0A6H0KKL7</accession>
<gene>
    <name evidence="9" type="ORF">BacF7301_05175</name>
</gene>
<dbReference type="Gene3D" id="1.25.40.390">
    <property type="match status" value="1"/>
</dbReference>
<evidence type="ECO:0000256" key="1">
    <source>
        <dbReference type="ARBA" id="ARBA00004442"/>
    </source>
</evidence>
<keyword evidence="4" id="KW-0472">Membrane</keyword>
<evidence type="ECO:0000313" key="10">
    <source>
        <dbReference type="Proteomes" id="UP000501780"/>
    </source>
</evidence>
<dbReference type="SUPFAM" id="SSF48452">
    <property type="entry name" value="TPR-like"/>
    <property type="match status" value="1"/>
</dbReference>